<sequence>MSLDDKTQRRDEATRSTASLARDNEVERQLTRRLLWKLDVRVLPSLALLVLCSLLDRASVGNARLYNLESDLHMTDHQYNQGLAVFYATYIASDIPSNLVIKRIRPRIWLPFLAFSWGIISMSFGFIQNFAGFVTVRAFLGLAEGGLLPGMILYMSGIYTREELVLRIGVFNTAASLSGAFGGLLARGIIQMGHMGGLSPWRWIFVIEGLFTIVAALTAFLILPGRLSSARFLTSEEKELAIRRHLDQGSGSSNNEDEEKFSWGEVARGIFNIQTWLTASADFAILTGMYSFSIFLPTIIAGFGYTANEAQLWSVIPYAVAAVVTLFVAFLSDRLRLRGVIMLFTLVLAIIGYAGIANTRDVHVKYGMTFLMASGVYSSIPPVLGWLANNSAGHYKRATCSAAQVAIANCGGFVAMFAYPVRQGPRYKEGHTIVLGLLCAAWVLTLLNVLYCVKVNRDKARGKFEWYRGCGDDRYPSFKLVL</sequence>
<dbReference type="InterPro" id="IPR020846">
    <property type="entry name" value="MFS_dom"/>
</dbReference>
<evidence type="ECO:0000256" key="4">
    <source>
        <dbReference type="ARBA" id="ARBA00022989"/>
    </source>
</evidence>
<evidence type="ECO:0000256" key="6">
    <source>
        <dbReference type="SAM" id="Phobius"/>
    </source>
</evidence>
<dbReference type="EMBL" id="JANBVO010000066">
    <property type="protein sequence ID" value="KAJ9131619.1"/>
    <property type="molecule type" value="Genomic_DNA"/>
</dbReference>
<name>A0AA38VH27_9PEZI</name>
<feature type="transmembrane region" description="Helical" evidence="6">
    <location>
        <begin position="433"/>
        <end position="453"/>
    </location>
</feature>
<feature type="transmembrane region" description="Helical" evidence="6">
    <location>
        <begin position="108"/>
        <end position="127"/>
    </location>
</feature>
<feature type="transmembrane region" description="Helical" evidence="6">
    <location>
        <begin position="202"/>
        <end position="223"/>
    </location>
</feature>
<keyword evidence="3 6" id="KW-0812">Transmembrane</keyword>
<keyword evidence="4 6" id="KW-1133">Transmembrane helix</keyword>
<dbReference type="Gene3D" id="1.20.1250.20">
    <property type="entry name" value="MFS general substrate transporter like domains"/>
    <property type="match status" value="2"/>
</dbReference>
<dbReference type="InterPro" id="IPR011701">
    <property type="entry name" value="MFS"/>
</dbReference>
<evidence type="ECO:0000259" key="7">
    <source>
        <dbReference type="PROSITE" id="PS50850"/>
    </source>
</evidence>
<evidence type="ECO:0000313" key="9">
    <source>
        <dbReference type="Proteomes" id="UP001174694"/>
    </source>
</evidence>
<evidence type="ECO:0000313" key="8">
    <source>
        <dbReference type="EMBL" id="KAJ9131619.1"/>
    </source>
</evidence>
<dbReference type="PANTHER" id="PTHR43791">
    <property type="entry name" value="PERMEASE-RELATED"/>
    <property type="match status" value="1"/>
</dbReference>
<feature type="transmembrane region" description="Helical" evidence="6">
    <location>
        <begin position="339"/>
        <end position="356"/>
    </location>
</feature>
<accession>A0AA38VH27</accession>
<evidence type="ECO:0000256" key="5">
    <source>
        <dbReference type="ARBA" id="ARBA00023136"/>
    </source>
</evidence>
<feature type="transmembrane region" description="Helical" evidence="6">
    <location>
        <begin position="311"/>
        <end position="332"/>
    </location>
</feature>
<feature type="transmembrane region" description="Helical" evidence="6">
    <location>
        <begin position="368"/>
        <end position="388"/>
    </location>
</feature>
<dbReference type="AlphaFoldDB" id="A0AA38VH27"/>
<evidence type="ECO:0000256" key="3">
    <source>
        <dbReference type="ARBA" id="ARBA00022692"/>
    </source>
</evidence>
<dbReference type="FunFam" id="1.20.1250.20:FF:000018">
    <property type="entry name" value="MFS transporter permease"/>
    <property type="match status" value="1"/>
</dbReference>
<keyword evidence="9" id="KW-1185">Reference proteome</keyword>
<dbReference type="InterPro" id="IPR036259">
    <property type="entry name" value="MFS_trans_sf"/>
</dbReference>
<evidence type="ECO:0000256" key="2">
    <source>
        <dbReference type="ARBA" id="ARBA00022448"/>
    </source>
</evidence>
<dbReference type="PROSITE" id="PS50850">
    <property type="entry name" value="MFS"/>
    <property type="match status" value="1"/>
</dbReference>
<dbReference type="FunFam" id="1.20.1250.20:FF:000013">
    <property type="entry name" value="MFS general substrate transporter"/>
    <property type="match status" value="1"/>
</dbReference>
<feature type="transmembrane region" description="Helical" evidence="6">
    <location>
        <begin position="168"/>
        <end position="190"/>
    </location>
</feature>
<evidence type="ECO:0000256" key="1">
    <source>
        <dbReference type="ARBA" id="ARBA00004141"/>
    </source>
</evidence>
<feature type="domain" description="Major facilitator superfamily (MFS) profile" evidence="7">
    <location>
        <begin position="42"/>
        <end position="457"/>
    </location>
</feature>
<dbReference type="GO" id="GO:0016020">
    <property type="term" value="C:membrane"/>
    <property type="evidence" value="ECO:0007669"/>
    <property type="project" value="UniProtKB-SubCell"/>
</dbReference>
<gene>
    <name evidence="8" type="ORF">NKR23_g11656</name>
</gene>
<dbReference type="Proteomes" id="UP001174694">
    <property type="component" value="Unassembled WGS sequence"/>
</dbReference>
<protein>
    <submittedName>
        <fullName evidence="8">Major facilitator superfamily transporter</fullName>
    </submittedName>
</protein>
<feature type="transmembrane region" description="Helical" evidence="6">
    <location>
        <begin position="283"/>
        <end position="305"/>
    </location>
</feature>
<comment type="subcellular location">
    <subcellularLocation>
        <location evidence="1">Membrane</location>
        <topology evidence="1">Multi-pass membrane protein</topology>
    </subcellularLocation>
</comment>
<reference evidence="8" key="1">
    <citation type="submission" date="2022-07" db="EMBL/GenBank/DDBJ databases">
        <title>Fungi with potential for degradation of polypropylene.</title>
        <authorList>
            <person name="Gostincar C."/>
        </authorList>
    </citation>
    <scope>NUCLEOTIDE SEQUENCE</scope>
    <source>
        <strain evidence="8">EXF-13308</strain>
    </source>
</reference>
<keyword evidence="2" id="KW-0813">Transport</keyword>
<proteinExistence type="predicted"/>
<dbReference type="GO" id="GO:0022857">
    <property type="term" value="F:transmembrane transporter activity"/>
    <property type="evidence" value="ECO:0007669"/>
    <property type="project" value="InterPro"/>
</dbReference>
<keyword evidence="5 6" id="KW-0472">Membrane</keyword>
<organism evidence="8 9">
    <name type="scientific">Pleurostoma richardsiae</name>
    <dbReference type="NCBI Taxonomy" id="41990"/>
    <lineage>
        <taxon>Eukaryota</taxon>
        <taxon>Fungi</taxon>
        <taxon>Dikarya</taxon>
        <taxon>Ascomycota</taxon>
        <taxon>Pezizomycotina</taxon>
        <taxon>Sordariomycetes</taxon>
        <taxon>Sordariomycetidae</taxon>
        <taxon>Calosphaeriales</taxon>
        <taxon>Pleurostomataceae</taxon>
        <taxon>Pleurostoma</taxon>
    </lineage>
</organism>
<feature type="transmembrane region" description="Helical" evidence="6">
    <location>
        <begin position="133"/>
        <end position="156"/>
    </location>
</feature>
<dbReference type="Pfam" id="PF07690">
    <property type="entry name" value="MFS_1"/>
    <property type="match status" value="1"/>
</dbReference>
<dbReference type="SUPFAM" id="SSF103473">
    <property type="entry name" value="MFS general substrate transporter"/>
    <property type="match status" value="1"/>
</dbReference>
<feature type="transmembrane region" description="Helical" evidence="6">
    <location>
        <begin position="400"/>
        <end position="421"/>
    </location>
</feature>
<dbReference type="PANTHER" id="PTHR43791:SF67">
    <property type="entry name" value="TRANSPORTER, PUTATIVE (AFU_ORTHOLOGUE AFUA_3G04010)-RELATED"/>
    <property type="match status" value="1"/>
</dbReference>
<comment type="caution">
    <text evidence="8">The sequence shown here is derived from an EMBL/GenBank/DDBJ whole genome shotgun (WGS) entry which is preliminary data.</text>
</comment>